<dbReference type="InterPro" id="IPR055275">
    <property type="entry name" value="Ferredox_Rdtase"/>
</dbReference>
<comment type="caution">
    <text evidence="8">The sequence shown here is derived from an EMBL/GenBank/DDBJ whole genome shotgun (WGS) entry which is preliminary data.</text>
</comment>
<keyword evidence="6" id="KW-0560">Oxidoreductase</keyword>
<comment type="cofactor">
    <cofactor evidence="1">
        <name>FAD</name>
        <dbReference type="ChEBI" id="CHEBI:57692"/>
    </cofactor>
</comment>
<organism evidence="8 9">
    <name type="scientific">Sneathiella chinensis</name>
    <dbReference type="NCBI Taxonomy" id="349750"/>
    <lineage>
        <taxon>Bacteria</taxon>
        <taxon>Pseudomonadati</taxon>
        <taxon>Pseudomonadota</taxon>
        <taxon>Alphaproteobacteria</taxon>
        <taxon>Sneathiellales</taxon>
        <taxon>Sneathiellaceae</taxon>
        <taxon>Sneathiella</taxon>
    </lineage>
</organism>
<evidence type="ECO:0000313" key="9">
    <source>
        <dbReference type="Proteomes" id="UP001161409"/>
    </source>
</evidence>
<comment type="similarity">
    <text evidence="2">Belongs to the ferredoxin--NADP reductase type 1 family.</text>
</comment>
<dbReference type="EMBL" id="BSNF01000008">
    <property type="protein sequence ID" value="GLQ07543.1"/>
    <property type="molecule type" value="Genomic_DNA"/>
</dbReference>
<dbReference type="PANTHER" id="PTHR48467:SF1">
    <property type="entry name" value="GLUTAMATE SYNTHASE 1 [NADH], CHLOROPLASTIC-LIKE"/>
    <property type="match status" value="1"/>
</dbReference>
<dbReference type="InterPro" id="IPR021163">
    <property type="entry name" value="Ferredox_Rdtase_adrenod"/>
</dbReference>
<dbReference type="PIRSF" id="PIRSF000362">
    <property type="entry name" value="FNR"/>
    <property type="match status" value="1"/>
</dbReference>
<accession>A0ABQ5U779</accession>
<name>A0ABQ5U779_9PROT</name>
<dbReference type="RefSeq" id="WP_169561610.1">
    <property type="nucleotide sequence ID" value="NZ_BSNF01000008.1"/>
</dbReference>
<evidence type="ECO:0000256" key="5">
    <source>
        <dbReference type="ARBA" id="ARBA00022857"/>
    </source>
</evidence>
<protein>
    <submittedName>
        <fullName evidence="8">NADP oxidoreductase</fullName>
    </submittedName>
</protein>
<proteinExistence type="inferred from homology"/>
<evidence type="ECO:0000256" key="1">
    <source>
        <dbReference type="ARBA" id="ARBA00001974"/>
    </source>
</evidence>
<sequence length="440" mass="48367">MGQGLNVAIVGSGPAGMYSAGALLAKCPDCQIDILDKLATPYGLVRAGVAPDHQTTKNVSRAYDKIMENESVRFVGNLSFGSDISLETLKSLYDVVIIAIGTPRDKTLGIPGEDKQGVYGAQTFVYWYNGHPEYRDAVPHLDIRDAIVIGNGNVALDVARILLRTEDEMAGTDLADHAGERIFTSPLKTVHVVGRRGAEHAQFSSKELSELGEMQNAVPYTDPAEIPDSFLIDDAKRQKVVNTNLDLLRQYAENSPNGADRSLYLDFHLSPTEILGDQSVEAVRFTRNRIENGKAVSTGETLDIPCNLLVTCIGYDLTGLEGLPVEKGIVRNMDGKVEDGVYVVGWAKRGPTGTIGTNRLDSQNVVEKILSDFECEKFSEKDGPVGLDRYCAEKGIETVSFEDWKTIDRAETERADHDAPRRKFVRKRDMLSLIKESRTE</sequence>
<evidence type="ECO:0000256" key="2">
    <source>
        <dbReference type="ARBA" id="ARBA00008312"/>
    </source>
</evidence>
<evidence type="ECO:0000259" key="7">
    <source>
        <dbReference type="Pfam" id="PF07992"/>
    </source>
</evidence>
<keyword evidence="4" id="KW-0274">FAD</keyword>
<evidence type="ECO:0000256" key="4">
    <source>
        <dbReference type="ARBA" id="ARBA00022827"/>
    </source>
</evidence>
<dbReference type="SUPFAM" id="SSF51971">
    <property type="entry name" value="Nucleotide-binding domain"/>
    <property type="match status" value="1"/>
</dbReference>
<dbReference type="PRINTS" id="PR00419">
    <property type="entry name" value="ADXRDTASE"/>
</dbReference>
<evidence type="ECO:0000313" key="8">
    <source>
        <dbReference type="EMBL" id="GLQ07543.1"/>
    </source>
</evidence>
<dbReference type="InterPro" id="IPR036188">
    <property type="entry name" value="FAD/NAD-bd_sf"/>
</dbReference>
<dbReference type="InterPro" id="IPR023753">
    <property type="entry name" value="FAD/NAD-binding_dom"/>
</dbReference>
<dbReference type="Pfam" id="PF07992">
    <property type="entry name" value="Pyr_redox_2"/>
    <property type="match status" value="1"/>
</dbReference>
<keyword evidence="3" id="KW-0285">Flavoprotein</keyword>
<dbReference type="Gene3D" id="3.40.50.720">
    <property type="entry name" value="NAD(P)-binding Rossmann-like Domain"/>
    <property type="match status" value="1"/>
</dbReference>
<dbReference type="PANTHER" id="PTHR48467">
    <property type="entry name" value="GLUTAMATE SYNTHASE 1 [NADH], CHLOROPLASTIC-LIKE"/>
    <property type="match status" value="1"/>
</dbReference>
<evidence type="ECO:0000256" key="6">
    <source>
        <dbReference type="ARBA" id="ARBA00023002"/>
    </source>
</evidence>
<reference evidence="8" key="1">
    <citation type="journal article" date="2014" name="Int. J. Syst. Evol. Microbiol.">
        <title>Complete genome of a new Firmicutes species belonging to the dominant human colonic microbiota ('Ruminococcus bicirculans') reveals two chromosomes and a selective capacity to utilize plant glucans.</title>
        <authorList>
            <consortium name="NISC Comparative Sequencing Program"/>
            <person name="Wegmann U."/>
            <person name="Louis P."/>
            <person name="Goesmann A."/>
            <person name="Henrissat B."/>
            <person name="Duncan S.H."/>
            <person name="Flint H.J."/>
        </authorList>
    </citation>
    <scope>NUCLEOTIDE SEQUENCE</scope>
    <source>
        <strain evidence="8">NBRC 103408</strain>
    </source>
</reference>
<keyword evidence="9" id="KW-1185">Reference proteome</keyword>
<keyword evidence="5" id="KW-0521">NADP</keyword>
<reference evidence="8" key="2">
    <citation type="submission" date="2023-01" db="EMBL/GenBank/DDBJ databases">
        <title>Draft genome sequence of Sneathiella chinensis strain NBRC 103408.</title>
        <authorList>
            <person name="Sun Q."/>
            <person name="Mori K."/>
        </authorList>
    </citation>
    <scope>NUCLEOTIDE SEQUENCE</scope>
    <source>
        <strain evidence="8">NBRC 103408</strain>
    </source>
</reference>
<dbReference type="Proteomes" id="UP001161409">
    <property type="component" value="Unassembled WGS sequence"/>
</dbReference>
<evidence type="ECO:0000256" key="3">
    <source>
        <dbReference type="ARBA" id="ARBA00022630"/>
    </source>
</evidence>
<feature type="domain" description="FAD/NAD(P)-binding" evidence="7">
    <location>
        <begin position="6"/>
        <end position="168"/>
    </location>
</feature>
<gene>
    <name evidence="8" type="ORF">GCM10007924_27640</name>
</gene>
<dbReference type="Gene3D" id="3.50.50.60">
    <property type="entry name" value="FAD/NAD(P)-binding domain"/>
    <property type="match status" value="1"/>
</dbReference>